<proteinExistence type="predicted"/>
<gene>
    <name evidence="1" type="ORF">MYCIT1_LOCUS32033</name>
</gene>
<dbReference type="PANTHER" id="PTHR38926:SF5">
    <property type="entry name" value="F-BOX AND LEUCINE-RICH REPEAT PROTEIN 6"/>
    <property type="match status" value="1"/>
</dbReference>
<comment type="caution">
    <text evidence="1">The sequence shown here is derived from an EMBL/GenBank/DDBJ whole genome shotgun (WGS) entry which is preliminary data.</text>
</comment>
<dbReference type="AlphaFoldDB" id="A0AAD2HU68"/>
<dbReference type="InterPro" id="IPR036047">
    <property type="entry name" value="F-box-like_dom_sf"/>
</dbReference>
<dbReference type="Gene3D" id="3.80.10.10">
    <property type="entry name" value="Ribonuclease Inhibitor"/>
    <property type="match status" value="1"/>
</dbReference>
<protein>
    <recommendedName>
        <fullName evidence="3">F-box domain-containing protein</fullName>
    </recommendedName>
</protein>
<dbReference type="Proteomes" id="UP001295794">
    <property type="component" value="Unassembled WGS sequence"/>
</dbReference>
<dbReference type="PANTHER" id="PTHR38926">
    <property type="entry name" value="F-BOX DOMAIN CONTAINING PROTEIN, EXPRESSED"/>
    <property type="match status" value="1"/>
</dbReference>
<dbReference type="EMBL" id="CAVNYO010000444">
    <property type="protein sequence ID" value="CAK5281135.1"/>
    <property type="molecule type" value="Genomic_DNA"/>
</dbReference>
<evidence type="ECO:0000313" key="1">
    <source>
        <dbReference type="EMBL" id="CAK5281135.1"/>
    </source>
</evidence>
<dbReference type="Gene3D" id="1.20.1280.50">
    <property type="match status" value="1"/>
</dbReference>
<evidence type="ECO:0008006" key="3">
    <source>
        <dbReference type="Google" id="ProtNLM"/>
    </source>
</evidence>
<dbReference type="SUPFAM" id="SSF81383">
    <property type="entry name" value="F-box domain"/>
    <property type="match status" value="1"/>
</dbReference>
<name>A0AAD2HU68_9AGAR</name>
<evidence type="ECO:0000313" key="2">
    <source>
        <dbReference type="Proteomes" id="UP001295794"/>
    </source>
</evidence>
<dbReference type="SUPFAM" id="SSF52047">
    <property type="entry name" value="RNI-like"/>
    <property type="match status" value="1"/>
</dbReference>
<dbReference type="InterPro" id="IPR032675">
    <property type="entry name" value="LRR_dom_sf"/>
</dbReference>
<accession>A0AAD2HU68</accession>
<sequence length="557" mass="62483">MFSSSFTAKLGTNYCPRDEELDEIRELLVEPSKRLEEIEQQIQKTTKILGQLRAQQASLLAHVEAHKALISPLRRLPVELVEEIFSACLPVARNCVMSATEAPVILGRVCRSWRTISLTMPRLWSRLHIVEPTRPFNSPYGVFESKLSQRLEVTKTWLERSGECPLSISLESNLDHGLTPPLTPSNHTSLNTNLFLEALLPYAARWQNIRLVVPPWALENLSRLTEHDVPILRRLKIFQRPDHPNSAPQWAIFDLFRAPQLAEFSISGSSVNPSALPLRWEQLTSLSIIGPAWGVGHIQTMSNVLRVLSKCPALQVCKLLVNASDAVELHSTELRARCPALHTMELTCVGAPLQTADHLLARLSLPVLRNFRLRGQGEPHAGSCEGFANSLAALSTLETVTFDGDSFSRASLASVVRRLPLSLRRLQIADLVHTWHANFEVGVLDDELLKALSPSSLNPDPWCPGLQELVITHCNMVSDMGLLHFVESRMSNYRGRPLTTVQVSFDREEQMDIRPRLEKFGLKLNLMYLTPAPFQFSPWQGLREGSGMFPFAPYAAF</sequence>
<reference evidence="1" key="1">
    <citation type="submission" date="2023-11" db="EMBL/GenBank/DDBJ databases">
        <authorList>
            <person name="De Vega J J."/>
            <person name="De Vega J J."/>
        </authorList>
    </citation>
    <scope>NUCLEOTIDE SEQUENCE</scope>
</reference>
<organism evidence="1 2">
    <name type="scientific">Mycena citricolor</name>
    <dbReference type="NCBI Taxonomy" id="2018698"/>
    <lineage>
        <taxon>Eukaryota</taxon>
        <taxon>Fungi</taxon>
        <taxon>Dikarya</taxon>
        <taxon>Basidiomycota</taxon>
        <taxon>Agaricomycotina</taxon>
        <taxon>Agaricomycetes</taxon>
        <taxon>Agaricomycetidae</taxon>
        <taxon>Agaricales</taxon>
        <taxon>Marasmiineae</taxon>
        <taxon>Mycenaceae</taxon>
        <taxon>Mycena</taxon>
    </lineage>
</organism>
<keyword evidence="2" id="KW-1185">Reference proteome</keyword>